<accession>A0AAV2NIP7</accession>
<keyword evidence="4" id="KW-1133">Transmembrane helix</keyword>
<dbReference type="EMBL" id="OZ034838">
    <property type="protein sequence ID" value="CAL1679377.1"/>
    <property type="molecule type" value="Genomic_DNA"/>
</dbReference>
<dbReference type="Proteomes" id="UP001497644">
    <property type="component" value="Chromosome 15"/>
</dbReference>
<dbReference type="SMART" id="SM00054">
    <property type="entry name" value="EFh"/>
    <property type="match status" value="3"/>
</dbReference>
<evidence type="ECO:0000313" key="6">
    <source>
        <dbReference type="EMBL" id="CAL1679377.1"/>
    </source>
</evidence>
<dbReference type="GO" id="GO:0017156">
    <property type="term" value="P:calcium-ion regulated exocytosis"/>
    <property type="evidence" value="ECO:0007669"/>
    <property type="project" value="TreeGrafter"/>
</dbReference>
<evidence type="ECO:0000256" key="4">
    <source>
        <dbReference type="SAM" id="Phobius"/>
    </source>
</evidence>
<evidence type="ECO:0000259" key="5">
    <source>
        <dbReference type="PROSITE" id="PS50222"/>
    </source>
</evidence>
<dbReference type="PROSITE" id="PS00018">
    <property type="entry name" value="EF_HAND_1"/>
    <property type="match status" value="1"/>
</dbReference>
<feature type="domain" description="EF-hand" evidence="5">
    <location>
        <begin position="242"/>
        <end position="277"/>
    </location>
</feature>
<dbReference type="Gene3D" id="1.10.238.10">
    <property type="entry name" value="EF-hand"/>
    <property type="match status" value="3"/>
</dbReference>
<reference evidence="6" key="1">
    <citation type="submission" date="2024-04" db="EMBL/GenBank/DDBJ databases">
        <authorList>
            <consortium name="Molecular Ecology Group"/>
        </authorList>
    </citation>
    <scope>NUCLEOTIDE SEQUENCE</scope>
</reference>
<dbReference type="PANTHER" id="PTHR10827">
    <property type="entry name" value="RETICULOCALBIN"/>
    <property type="match status" value="1"/>
</dbReference>
<evidence type="ECO:0000313" key="7">
    <source>
        <dbReference type="Proteomes" id="UP001497644"/>
    </source>
</evidence>
<proteinExistence type="predicted"/>
<evidence type="ECO:0000256" key="1">
    <source>
        <dbReference type="ARBA" id="ARBA00022723"/>
    </source>
</evidence>
<dbReference type="InterPro" id="IPR018247">
    <property type="entry name" value="EF_Hand_1_Ca_BS"/>
</dbReference>
<dbReference type="InterPro" id="IPR002048">
    <property type="entry name" value="EF_hand_dom"/>
</dbReference>
<dbReference type="SUPFAM" id="SSF47473">
    <property type="entry name" value="EF-hand"/>
    <property type="match status" value="2"/>
</dbReference>
<keyword evidence="2" id="KW-0677">Repeat</keyword>
<keyword evidence="1" id="KW-0479">Metal-binding</keyword>
<dbReference type="GO" id="GO:0005509">
    <property type="term" value="F:calcium ion binding"/>
    <property type="evidence" value="ECO:0007669"/>
    <property type="project" value="InterPro"/>
</dbReference>
<keyword evidence="4" id="KW-0812">Transmembrane</keyword>
<protein>
    <recommendedName>
        <fullName evidence="5">EF-hand domain-containing protein</fullName>
    </recommendedName>
</protein>
<feature type="transmembrane region" description="Helical" evidence="4">
    <location>
        <begin position="21"/>
        <end position="39"/>
    </location>
</feature>
<gene>
    <name evidence="6" type="ORF">LPLAT_LOCUS5069</name>
</gene>
<evidence type="ECO:0000256" key="2">
    <source>
        <dbReference type="ARBA" id="ARBA00022737"/>
    </source>
</evidence>
<name>A0AAV2NIP7_9HYME</name>
<keyword evidence="4" id="KW-0472">Membrane</keyword>
<dbReference type="GO" id="GO:0005783">
    <property type="term" value="C:endoplasmic reticulum"/>
    <property type="evidence" value="ECO:0007669"/>
    <property type="project" value="TreeGrafter"/>
</dbReference>
<dbReference type="PROSITE" id="PS50222">
    <property type="entry name" value="EF_HAND_2"/>
    <property type="match status" value="2"/>
</dbReference>
<evidence type="ECO:0000256" key="3">
    <source>
        <dbReference type="ARBA" id="ARBA00022837"/>
    </source>
</evidence>
<dbReference type="InterPro" id="IPR011992">
    <property type="entry name" value="EF-hand-dom_pair"/>
</dbReference>
<dbReference type="AlphaFoldDB" id="A0AAV2NIP7"/>
<feature type="domain" description="EF-hand" evidence="5">
    <location>
        <begin position="109"/>
        <end position="144"/>
    </location>
</feature>
<sequence>MYLSHLVRRMTCKQELTCLRFLRWTVLVPLVIYISLLFVKYNKSVPLKSLSTPPSDKDREGSVMDSLFLELQTATVDKMSLAGYKDAGIDREDVEGVVREVVEAENRENPRNLLEDIFRRADTDENQLLDIQELAKWIHTKITEHITRAMRENVGLFTAIDTNLRDGEVSWEEYHAYFLRTHGFSETYINSHNKKHSEMSRTLKESIMRDRARWAEAARNDPDRLGLDEFLAFTHPESSHRALLQMVEDLFEKFDRDGDEQLTEDEFSDLPSEGVGLDLREDRQQSIGGSEDRRKEFRHLIDKNKNGKADRTELLMYIDPRNPRHAIQEAQHLITLSDMNLDGKLDLLEILSKMDLFLDSKMVDTEKSFHDEFRR</sequence>
<keyword evidence="7" id="KW-1185">Reference proteome</keyword>
<dbReference type="PANTHER" id="PTHR10827:SF98">
    <property type="entry name" value="45 KDA CALCIUM-BINDING PROTEIN"/>
    <property type="match status" value="1"/>
</dbReference>
<keyword evidence="3" id="KW-0106">Calcium</keyword>
<organism evidence="6 7">
    <name type="scientific">Lasius platythorax</name>
    <dbReference type="NCBI Taxonomy" id="488582"/>
    <lineage>
        <taxon>Eukaryota</taxon>
        <taxon>Metazoa</taxon>
        <taxon>Ecdysozoa</taxon>
        <taxon>Arthropoda</taxon>
        <taxon>Hexapoda</taxon>
        <taxon>Insecta</taxon>
        <taxon>Pterygota</taxon>
        <taxon>Neoptera</taxon>
        <taxon>Endopterygota</taxon>
        <taxon>Hymenoptera</taxon>
        <taxon>Apocrita</taxon>
        <taxon>Aculeata</taxon>
        <taxon>Formicoidea</taxon>
        <taxon>Formicidae</taxon>
        <taxon>Formicinae</taxon>
        <taxon>Lasius</taxon>
        <taxon>Lasius</taxon>
    </lineage>
</organism>